<evidence type="ECO:0000313" key="1">
    <source>
        <dbReference type="EMBL" id="GAG53464.1"/>
    </source>
</evidence>
<comment type="caution">
    <text evidence="1">The sequence shown here is derived from an EMBL/GenBank/DDBJ whole genome shotgun (WGS) entry which is preliminary data.</text>
</comment>
<accession>X0YCA4</accession>
<proteinExistence type="predicted"/>
<protein>
    <submittedName>
        <fullName evidence="1">Uncharacterized protein</fullName>
    </submittedName>
</protein>
<gene>
    <name evidence="1" type="ORF">S01H1_76284</name>
</gene>
<feature type="non-terminal residue" evidence="1">
    <location>
        <position position="1"/>
    </location>
</feature>
<dbReference type="AlphaFoldDB" id="X0YCA4"/>
<organism evidence="1">
    <name type="scientific">marine sediment metagenome</name>
    <dbReference type="NCBI Taxonomy" id="412755"/>
    <lineage>
        <taxon>unclassified sequences</taxon>
        <taxon>metagenomes</taxon>
        <taxon>ecological metagenomes</taxon>
    </lineage>
</organism>
<dbReference type="EMBL" id="BARS01051180">
    <property type="protein sequence ID" value="GAG53464.1"/>
    <property type="molecule type" value="Genomic_DNA"/>
</dbReference>
<sequence length="69" mass="7700">PDFLQELGVVFMRSKIKTLYSTGLCFTQDSCTYEGYLDSSDLTISQEQLKDELSEIKGVSKVDITTLVA</sequence>
<reference evidence="1" key="1">
    <citation type="journal article" date="2014" name="Front. Microbiol.">
        <title>High frequency of phylogenetically diverse reductive dehalogenase-homologous genes in deep subseafloor sedimentary metagenomes.</title>
        <authorList>
            <person name="Kawai M."/>
            <person name="Futagami T."/>
            <person name="Toyoda A."/>
            <person name="Takaki Y."/>
            <person name="Nishi S."/>
            <person name="Hori S."/>
            <person name="Arai W."/>
            <person name="Tsubouchi T."/>
            <person name="Morono Y."/>
            <person name="Uchiyama I."/>
            <person name="Ito T."/>
            <person name="Fujiyama A."/>
            <person name="Inagaki F."/>
            <person name="Takami H."/>
        </authorList>
    </citation>
    <scope>NUCLEOTIDE SEQUENCE</scope>
    <source>
        <strain evidence="1">Expedition CK06-06</strain>
    </source>
</reference>
<name>X0YCA4_9ZZZZ</name>